<feature type="compositionally biased region" description="Polar residues" evidence="5">
    <location>
        <begin position="326"/>
        <end position="340"/>
    </location>
</feature>
<feature type="domain" description="Exocyst complex component Sec3 PIP2-binding N-terminal" evidence="6">
    <location>
        <begin position="47"/>
        <end position="132"/>
    </location>
</feature>
<evidence type="ECO:0000256" key="4">
    <source>
        <dbReference type="ARBA" id="ARBA00023054"/>
    </source>
</evidence>
<feature type="compositionally biased region" description="Gly residues" evidence="5">
    <location>
        <begin position="1160"/>
        <end position="1178"/>
    </location>
</feature>
<keyword evidence="2" id="KW-0813">Transport</keyword>
<comment type="caution">
    <text evidence="7">The sequence shown here is derived from an EMBL/GenBank/DDBJ whole genome shotgun (WGS) entry which is preliminary data.</text>
</comment>
<evidence type="ECO:0000313" key="7">
    <source>
        <dbReference type="EMBL" id="RSH78704.1"/>
    </source>
</evidence>
<dbReference type="InterPro" id="IPR019160">
    <property type="entry name" value="Sec3_CC"/>
</dbReference>
<feature type="compositionally biased region" description="Polar residues" evidence="5">
    <location>
        <begin position="283"/>
        <end position="295"/>
    </location>
</feature>
<keyword evidence="8" id="KW-1185">Reference proteome</keyword>
<dbReference type="GO" id="GO:0006887">
    <property type="term" value="P:exocytosis"/>
    <property type="evidence" value="ECO:0007669"/>
    <property type="project" value="UniProtKB-KW"/>
</dbReference>
<dbReference type="GO" id="GO:0005886">
    <property type="term" value="C:plasma membrane"/>
    <property type="evidence" value="ECO:0007669"/>
    <property type="project" value="TreeGrafter"/>
</dbReference>
<dbReference type="Proteomes" id="UP000279236">
    <property type="component" value="Unassembled WGS sequence"/>
</dbReference>
<dbReference type="GO" id="GO:0005546">
    <property type="term" value="F:phosphatidylinositol-4,5-bisphosphate binding"/>
    <property type="evidence" value="ECO:0007669"/>
    <property type="project" value="TreeGrafter"/>
</dbReference>
<dbReference type="PANTHER" id="PTHR16092:SF14">
    <property type="entry name" value="EXOCYST COMPLEX COMPONENT 1 ISOFORM X1"/>
    <property type="match status" value="1"/>
</dbReference>
<evidence type="ECO:0000256" key="2">
    <source>
        <dbReference type="ARBA" id="ARBA00022448"/>
    </source>
</evidence>
<dbReference type="Pfam" id="PF09763">
    <property type="entry name" value="Sec3_CC"/>
    <property type="match status" value="1"/>
</dbReference>
<dbReference type="OrthoDB" id="27109at2759"/>
<feature type="compositionally biased region" description="Low complexity" evidence="5">
    <location>
        <begin position="415"/>
        <end position="429"/>
    </location>
</feature>
<dbReference type="InterPro" id="IPR028258">
    <property type="entry name" value="Sec3-PIP2_bind"/>
</dbReference>
<keyword evidence="4" id="KW-0175">Coiled coil</keyword>
<dbReference type="STRING" id="105984.A0A427XIW2"/>
<sequence length="1241" mass="134861">MPRAPPPPDGDEVKAAILASLFSRTDSEGHSEENLVDYLEVHENDSGGAKTRFLILAVTKMGKCVMHKARRNSNGSFSVGKTWSLDDTRQVEQLGPLHFALTMTQRTYQWTTDNRGDLTVFLNNFVQMYRKSRGQNPPLVNFIPSDAGLGHAPQPPGQPYGGHRQHPSVSSLAPSVAPSVAQSHGGSLGRPPSRGSGGTSPMIPPASMVHSATPASSRMRGAGTSSASPGSQHSDLLPPRGLGRGERSGSFSSDAGRSVGSSDGFEGRKALVSSGGPAAARNGATTPSGPSNTAGVGNYGIGLGRPGSRRQGSGGDDRLPVDQRLASATSNYPNNNQTQIGMARRPSGSSIPPIHEPLNEEDPYGGMEMEEEVLIPPVSVQPPDEPEVLIPPVVNEPPSETGRRTPATRSEPLPHDSSLGPPGSSLAPPQAREQPVSSDNPQRRVSFHPPPLTTAYSRDVLLTSRTGYLGAEIMLADDDDDEAGDAIMANVEEMIEGFDWTAATAATGEARSKGTDAIEGRLLDELSALESANIHAFLESDDRIDQVLSHIDEALAELDDIDMQLTGYRMQLDVVSEDIQYIEGQNRGLQVQTSNQHALLNEMRQLLQITDVPKEDLQKLLQLSPSTKRGVQDLELAAASLYKALQASRDTANEVAATVAHIQEYRAASTTFSTRILEYLDIAFKHQSDQTLADYRKETATKRSLKLIPHMTLGQSLMTYEGLVLYVKDMDEDKYKKLCLNYITTISKLHQSEMSELLMNLIKALKPNQNGATDVAFAKAAGAPVKSTAIGAGVVRSKTVSRRPNHNGSKAKEKEGDVATRKVLGMGEVVSQIVTEDDFINAFLHLADTESTFADYMELDTYFRRQAARHASGLSSSLAQIARSVMDLMFGFVDGEFKNWIDAAIQNNTAAIVGIIATTEQLHSDAQQEGTSLFLLQFLEKQLGRQRQVFDAFINEQVKAIDGAKISIKKRRGVFYFVRHFPVFVDRIECQLDNCDELQVRKRVNDAYERVVASVLGSLQHVSKIVAAETSSGEDKGQLYFHVVMIENLHVFVEEGAHLNIPSLAVYLQRAKGLYEENRKAYIKMMLRRGFARLMDFFDGVERALKTMPANEVHLHSSYNRSALKKVLKDSGAKDMRKSVEAMARRVDKHFTHDDESSSGIGGGGVGGVGGQGHGASSGGAHDPATQALIASMWREISSELRRETQRAADYIAKSYADAGLQLEYNARDVEAVCVKTKRAA</sequence>
<reference evidence="7 8" key="1">
    <citation type="submission" date="2018-11" db="EMBL/GenBank/DDBJ databases">
        <title>Genome sequence of Apiotrichum porosum DSM 27194.</title>
        <authorList>
            <person name="Aliyu H."/>
            <person name="Gorte O."/>
            <person name="Ochsenreither K."/>
        </authorList>
    </citation>
    <scope>NUCLEOTIDE SEQUENCE [LARGE SCALE GENOMIC DNA]</scope>
    <source>
        <strain evidence="7 8">DSM 27194</strain>
    </source>
</reference>
<evidence type="ECO:0000256" key="5">
    <source>
        <dbReference type="SAM" id="MobiDB-lite"/>
    </source>
</evidence>
<feature type="compositionally biased region" description="Polar residues" evidence="5">
    <location>
        <begin position="223"/>
        <end position="234"/>
    </location>
</feature>
<dbReference type="Gene3D" id="2.30.29.90">
    <property type="match status" value="1"/>
</dbReference>
<evidence type="ECO:0000256" key="3">
    <source>
        <dbReference type="ARBA" id="ARBA00022483"/>
    </source>
</evidence>
<protein>
    <recommendedName>
        <fullName evidence="6">Exocyst complex component Sec3 PIP2-binding N-terminal domain-containing protein</fullName>
    </recommendedName>
</protein>
<dbReference type="PANTHER" id="PTHR16092">
    <property type="entry name" value="SEC3/SYNTAXIN-RELATED"/>
    <property type="match status" value="1"/>
</dbReference>
<dbReference type="EMBL" id="RSCE01000011">
    <property type="protein sequence ID" value="RSH78704.1"/>
    <property type="molecule type" value="Genomic_DNA"/>
</dbReference>
<dbReference type="Pfam" id="PF20654">
    <property type="entry name" value="Sec3_C-term"/>
    <property type="match status" value="1"/>
</dbReference>
<proteinExistence type="inferred from homology"/>
<feature type="region of interest" description="Disordered" evidence="5">
    <location>
        <begin position="136"/>
        <end position="364"/>
    </location>
</feature>
<dbReference type="Pfam" id="PF15277">
    <property type="entry name" value="Sec3-PIP2_bind"/>
    <property type="match status" value="1"/>
</dbReference>
<evidence type="ECO:0000259" key="6">
    <source>
        <dbReference type="SMART" id="SM01313"/>
    </source>
</evidence>
<accession>A0A427XIW2</accession>
<dbReference type="InterPro" id="IPR048628">
    <property type="entry name" value="Sec3_C"/>
</dbReference>
<dbReference type="SMART" id="SM01313">
    <property type="entry name" value="Sec3-PIP2_bind"/>
    <property type="match status" value="1"/>
</dbReference>
<feature type="compositionally biased region" description="Low complexity" evidence="5">
    <location>
        <begin position="167"/>
        <end position="194"/>
    </location>
</feature>
<evidence type="ECO:0000256" key="1">
    <source>
        <dbReference type="ARBA" id="ARBA00006518"/>
    </source>
</evidence>
<gene>
    <name evidence="7" type="ORF">EHS24_001600</name>
</gene>
<comment type="similarity">
    <text evidence="1">Belongs to the SEC3 family.</text>
</comment>
<dbReference type="AlphaFoldDB" id="A0A427XIW2"/>
<keyword evidence="3" id="KW-0268">Exocytosis</keyword>
<dbReference type="GeneID" id="39586143"/>
<feature type="compositionally biased region" description="Polar residues" evidence="5">
    <location>
        <begin position="249"/>
        <end position="261"/>
    </location>
</feature>
<dbReference type="GO" id="GO:0000145">
    <property type="term" value="C:exocyst"/>
    <property type="evidence" value="ECO:0007669"/>
    <property type="project" value="InterPro"/>
</dbReference>
<dbReference type="RefSeq" id="XP_028473851.1">
    <property type="nucleotide sequence ID" value="XM_028617388.1"/>
</dbReference>
<name>A0A427XIW2_9TREE</name>
<evidence type="ECO:0000313" key="8">
    <source>
        <dbReference type="Proteomes" id="UP000279236"/>
    </source>
</evidence>
<feature type="region of interest" description="Disordered" evidence="5">
    <location>
        <begin position="378"/>
        <end position="453"/>
    </location>
</feature>
<organism evidence="7 8">
    <name type="scientific">Apiotrichum porosum</name>
    <dbReference type="NCBI Taxonomy" id="105984"/>
    <lineage>
        <taxon>Eukaryota</taxon>
        <taxon>Fungi</taxon>
        <taxon>Dikarya</taxon>
        <taxon>Basidiomycota</taxon>
        <taxon>Agaricomycotina</taxon>
        <taxon>Tremellomycetes</taxon>
        <taxon>Trichosporonales</taxon>
        <taxon>Trichosporonaceae</taxon>
        <taxon>Apiotrichum</taxon>
    </lineage>
</organism>
<dbReference type="GO" id="GO:0006893">
    <property type="term" value="P:Golgi to plasma membrane transport"/>
    <property type="evidence" value="ECO:0007669"/>
    <property type="project" value="TreeGrafter"/>
</dbReference>
<feature type="region of interest" description="Disordered" evidence="5">
    <location>
        <begin position="1151"/>
        <end position="1182"/>
    </location>
</feature>